<organism evidence="3 4">
    <name type="scientific">Seminavis robusta</name>
    <dbReference type="NCBI Taxonomy" id="568900"/>
    <lineage>
        <taxon>Eukaryota</taxon>
        <taxon>Sar</taxon>
        <taxon>Stramenopiles</taxon>
        <taxon>Ochrophyta</taxon>
        <taxon>Bacillariophyta</taxon>
        <taxon>Bacillariophyceae</taxon>
        <taxon>Bacillariophycidae</taxon>
        <taxon>Naviculales</taxon>
        <taxon>Naviculaceae</taxon>
        <taxon>Seminavis</taxon>
    </lineage>
</organism>
<accession>A0A9N8EIQ3</accession>
<feature type="signal peptide" evidence="2">
    <location>
        <begin position="1"/>
        <end position="22"/>
    </location>
</feature>
<feature type="compositionally biased region" description="Low complexity" evidence="1">
    <location>
        <begin position="31"/>
        <end position="48"/>
    </location>
</feature>
<keyword evidence="2" id="KW-0732">Signal</keyword>
<keyword evidence="4" id="KW-1185">Reference proteome</keyword>
<sequence length="499" mass="55420">MMCPKHVLLSLLVLLWTPSSSAQVSVDLSNSTGAATTTNTSTSTGSTNDPMATSPKPPAEVEVTVFNTQGIPYPAFRYFSWITLDANEQEDAGILGYTEGDWNIPGSALIELKAWSTVQAESDPSTGVATATTKQENPEMKTKFEAMVDLGFSDEWQWDCYVNHYVDYFWYEMEEEGFAIYWEGLGWSQGSWNGSLPAPASEESEWVDLTPAEQQAAVELCYLPETWSLLDIRFWDNNYAALSGVAVDDSNNTIGAQFDDGTSLSVVLPADNVKNLERPENRFYAWDSLPPDVVNTVEDLGYTEDTWSEVQEADIEKVKYDDLNETQKYGVDALGFGPKEVYDCWIHHYDSYSWEELYAAGVQSYWETLGWNATSWMGVHPPAKNLTNTRFEELNDDEQEAVQQLCFFAESWNRRAGFPDDFLLIPEDGVEITLAPGFAPKTDAPTTAPPPPPVIPNTTSPPVSRDGDSLTSAATGYWWTSTMWNCVAVVGSSGLLLAY</sequence>
<protein>
    <submittedName>
        <fullName evidence="3">Uncharacterized protein</fullName>
    </submittedName>
</protein>
<evidence type="ECO:0000313" key="3">
    <source>
        <dbReference type="EMBL" id="CAB9520884.1"/>
    </source>
</evidence>
<evidence type="ECO:0000256" key="1">
    <source>
        <dbReference type="SAM" id="MobiDB-lite"/>
    </source>
</evidence>
<evidence type="ECO:0000256" key="2">
    <source>
        <dbReference type="SAM" id="SignalP"/>
    </source>
</evidence>
<proteinExistence type="predicted"/>
<reference evidence="3" key="1">
    <citation type="submission" date="2020-06" db="EMBL/GenBank/DDBJ databases">
        <authorList>
            <consortium name="Plant Systems Biology data submission"/>
        </authorList>
    </citation>
    <scope>NUCLEOTIDE SEQUENCE</scope>
    <source>
        <strain evidence="3">D6</strain>
    </source>
</reference>
<dbReference type="Proteomes" id="UP001153069">
    <property type="component" value="Unassembled WGS sequence"/>
</dbReference>
<feature type="region of interest" description="Disordered" evidence="1">
    <location>
        <begin position="31"/>
        <end position="57"/>
    </location>
</feature>
<dbReference type="AlphaFoldDB" id="A0A9N8EIQ3"/>
<dbReference type="EMBL" id="CAICTM010001141">
    <property type="protein sequence ID" value="CAB9520884.1"/>
    <property type="molecule type" value="Genomic_DNA"/>
</dbReference>
<gene>
    <name evidence="3" type="ORF">SEMRO_1143_G245950.1</name>
</gene>
<name>A0A9N8EIQ3_9STRA</name>
<comment type="caution">
    <text evidence="3">The sequence shown here is derived from an EMBL/GenBank/DDBJ whole genome shotgun (WGS) entry which is preliminary data.</text>
</comment>
<feature type="chain" id="PRO_5040232625" evidence="2">
    <location>
        <begin position="23"/>
        <end position="499"/>
    </location>
</feature>
<evidence type="ECO:0000313" key="4">
    <source>
        <dbReference type="Proteomes" id="UP001153069"/>
    </source>
</evidence>
<dbReference type="OrthoDB" id="49186at2759"/>
<feature type="region of interest" description="Disordered" evidence="1">
    <location>
        <begin position="438"/>
        <end position="468"/>
    </location>
</feature>